<dbReference type="Proteomes" id="UP000693981">
    <property type="component" value="Unassembled WGS sequence"/>
</dbReference>
<feature type="region of interest" description="Disordered" evidence="1">
    <location>
        <begin position="1"/>
        <end position="25"/>
    </location>
</feature>
<comment type="caution">
    <text evidence="2">The sequence shown here is derived from an EMBL/GenBank/DDBJ whole genome shotgun (WGS) entry which is preliminary data.</text>
</comment>
<accession>A0A8T1WVD4</accession>
<sequence length="120" mass="13054">MGLRDSTKKLLRKIGGRDKKQEEAQQLQPVALAGASNCSTTRSDLCSSFAATVVSREELEGRRKALSDGSAPATPWVQCGMCTRSFVANTSRYAGFCSLDCKSASLYSQSARVYRGRYKS</sequence>
<proteinExistence type="predicted"/>
<dbReference type="EMBL" id="JAGDFL010000091">
    <property type="protein sequence ID" value="KAG7398082.1"/>
    <property type="molecule type" value="Genomic_DNA"/>
</dbReference>
<dbReference type="OrthoDB" id="58453at2759"/>
<name>A0A8T1WVD4_9STRA</name>
<keyword evidence="3" id="KW-1185">Reference proteome</keyword>
<dbReference type="AlphaFoldDB" id="A0A8T1WVD4"/>
<evidence type="ECO:0000313" key="3">
    <source>
        <dbReference type="Proteomes" id="UP000693981"/>
    </source>
</evidence>
<gene>
    <name evidence="2" type="ORF">PHYBOEH_011716</name>
</gene>
<protein>
    <submittedName>
        <fullName evidence="2">Uncharacterized protein</fullName>
    </submittedName>
</protein>
<reference evidence="2" key="1">
    <citation type="submission" date="2021-02" db="EMBL/GenBank/DDBJ databases">
        <authorList>
            <person name="Palmer J.M."/>
        </authorList>
    </citation>
    <scope>NUCLEOTIDE SEQUENCE</scope>
    <source>
        <strain evidence="2">SCRP23</strain>
    </source>
</reference>
<organism evidence="2 3">
    <name type="scientific">Phytophthora boehmeriae</name>
    <dbReference type="NCBI Taxonomy" id="109152"/>
    <lineage>
        <taxon>Eukaryota</taxon>
        <taxon>Sar</taxon>
        <taxon>Stramenopiles</taxon>
        <taxon>Oomycota</taxon>
        <taxon>Peronosporomycetes</taxon>
        <taxon>Peronosporales</taxon>
        <taxon>Peronosporaceae</taxon>
        <taxon>Phytophthora</taxon>
    </lineage>
</organism>
<evidence type="ECO:0000313" key="2">
    <source>
        <dbReference type="EMBL" id="KAG7398082.1"/>
    </source>
</evidence>
<evidence type="ECO:0000256" key="1">
    <source>
        <dbReference type="SAM" id="MobiDB-lite"/>
    </source>
</evidence>